<reference evidence="2 3" key="1">
    <citation type="journal article" date="2019" name="Commun. Biol.">
        <title>The bagworm genome reveals a unique fibroin gene that provides high tensile strength.</title>
        <authorList>
            <person name="Kono N."/>
            <person name="Nakamura H."/>
            <person name="Ohtoshi R."/>
            <person name="Tomita M."/>
            <person name="Numata K."/>
            <person name="Arakawa K."/>
        </authorList>
    </citation>
    <scope>NUCLEOTIDE SEQUENCE [LARGE SCALE GENOMIC DNA]</scope>
</reference>
<feature type="region of interest" description="Disordered" evidence="1">
    <location>
        <begin position="262"/>
        <end position="298"/>
    </location>
</feature>
<organism evidence="2 3">
    <name type="scientific">Eumeta variegata</name>
    <name type="common">Bagworm moth</name>
    <name type="synonym">Eumeta japonica</name>
    <dbReference type="NCBI Taxonomy" id="151549"/>
    <lineage>
        <taxon>Eukaryota</taxon>
        <taxon>Metazoa</taxon>
        <taxon>Ecdysozoa</taxon>
        <taxon>Arthropoda</taxon>
        <taxon>Hexapoda</taxon>
        <taxon>Insecta</taxon>
        <taxon>Pterygota</taxon>
        <taxon>Neoptera</taxon>
        <taxon>Endopterygota</taxon>
        <taxon>Lepidoptera</taxon>
        <taxon>Glossata</taxon>
        <taxon>Ditrysia</taxon>
        <taxon>Tineoidea</taxon>
        <taxon>Psychidae</taxon>
        <taxon>Oiketicinae</taxon>
        <taxon>Eumeta</taxon>
    </lineage>
</organism>
<name>A0A4C1VKT4_EUMVA</name>
<comment type="caution">
    <text evidence="2">The sequence shown here is derived from an EMBL/GenBank/DDBJ whole genome shotgun (WGS) entry which is preliminary data.</text>
</comment>
<gene>
    <name evidence="2" type="ORF">EVAR_22655_1</name>
</gene>
<accession>A0A4C1VKT4</accession>
<sequence>MFIEDGIYTTSDKPTSVDIRRPTSAPNGRATAPTPRPPPFGVAPCAVHASDTAARRSVAAYRIAFASLAALYRLSAIRPGPCAVWSSRREIPRGAAGAFSQGRALSQWIATGKESHRTRDLKIPPSLARATQPRPRDGTSPKDFAAARPSSLPPIPTPVRDDSDRSEDRRSRPKPQPYHGSGRWIHLLPDHPKSKQCDSKGIVILNGRNPSKALKSVRHGRSATLKYHPKEEREFRVVLRGVPKKTVNSGPPVQSVRRITNRARERPSRALRKGRPRHRMHKDTIPLIRPANSAAAPR</sequence>
<evidence type="ECO:0000313" key="2">
    <source>
        <dbReference type="EMBL" id="GBP39249.1"/>
    </source>
</evidence>
<feature type="region of interest" description="Disordered" evidence="1">
    <location>
        <begin position="112"/>
        <end position="195"/>
    </location>
</feature>
<dbReference type="AlphaFoldDB" id="A0A4C1VKT4"/>
<proteinExistence type="predicted"/>
<keyword evidence="3" id="KW-1185">Reference proteome</keyword>
<dbReference type="Proteomes" id="UP000299102">
    <property type="component" value="Unassembled WGS sequence"/>
</dbReference>
<dbReference type="EMBL" id="BGZK01000362">
    <property type="protein sequence ID" value="GBP39249.1"/>
    <property type="molecule type" value="Genomic_DNA"/>
</dbReference>
<evidence type="ECO:0000313" key="3">
    <source>
        <dbReference type="Proteomes" id="UP000299102"/>
    </source>
</evidence>
<feature type="compositionally biased region" description="Basic and acidic residues" evidence="1">
    <location>
        <begin position="113"/>
        <end position="122"/>
    </location>
</feature>
<feature type="compositionally biased region" description="Basic and acidic residues" evidence="1">
    <location>
        <begin position="159"/>
        <end position="170"/>
    </location>
</feature>
<feature type="compositionally biased region" description="Basic residues" evidence="1">
    <location>
        <begin position="269"/>
        <end position="281"/>
    </location>
</feature>
<evidence type="ECO:0000256" key="1">
    <source>
        <dbReference type="SAM" id="MobiDB-lite"/>
    </source>
</evidence>
<dbReference type="OrthoDB" id="10022108at2759"/>
<protein>
    <submittedName>
        <fullName evidence="2">Uncharacterized protein</fullName>
    </submittedName>
</protein>
<feature type="region of interest" description="Disordered" evidence="1">
    <location>
        <begin position="1"/>
        <end position="39"/>
    </location>
</feature>